<sequence>MTVVAPQFSRSNLFPLKQFSGLSCSFPIVSDKKWLLQVNLGKKPWWMLSRNSMAPMSLMGASRTRNQKNPVKHSFVFTTNDLLNESNGISFDQYMEDTTRIFNALFHDEKSLQLEQDVWRIQMLPVQVLFMTATPVGQMQVRCKTSGEGYPPQVPSDIARILDFSIMKWEFQGLNINLSYLDFSARGVIYPDRRQLQHRLMGHMEMDISYSIPPALSFIPQDLLSNLFKEEIKKLVQYMNRNLLMDYNNYRREMLKN</sequence>
<dbReference type="InterPro" id="IPR018971">
    <property type="entry name" value="DUF1997"/>
</dbReference>
<organism evidence="1 2">
    <name type="scientific">Trapa natans</name>
    <name type="common">Water chestnut</name>
    <dbReference type="NCBI Taxonomy" id="22666"/>
    <lineage>
        <taxon>Eukaryota</taxon>
        <taxon>Viridiplantae</taxon>
        <taxon>Streptophyta</taxon>
        <taxon>Embryophyta</taxon>
        <taxon>Tracheophyta</taxon>
        <taxon>Spermatophyta</taxon>
        <taxon>Magnoliopsida</taxon>
        <taxon>eudicotyledons</taxon>
        <taxon>Gunneridae</taxon>
        <taxon>Pentapetalae</taxon>
        <taxon>rosids</taxon>
        <taxon>malvids</taxon>
        <taxon>Myrtales</taxon>
        <taxon>Lythraceae</taxon>
        <taxon>Trapa</taxon>
    </lineage>
</organism>
<dbReference type="PANTHER" id="PTHR34133">
    <property type="entry name" value="OS07G0633000 PROTEIN"/>
    <property type="match status" value="1"/>
</dbReference>
<dbReference type="AlphaFoldDB" id="A0AAN7N3Y8"/>
<accession>A0AAN7N3Y8</accession>
<evidence type="ECO:0000313" key="1">
    <source>
        <dbReference type="EMBL" id="KAK4803618.1"/>
    </source>
</evidence>
<dbReference type="EMBL" id="JAXQNO010000001">
    <property type="protein sequence ID" value="KAK4803618.1"/>
    <property type="molecule type" value="Genomic_DNA"/>
</dbReference>
<dbReference type="Pfam" id="PF09366">
    <property type="entry name" value="DUF1997"/>
    <property type="match status" value="1"/>
</dbReference>
<dbReference type="Proteomes" id="UP001346149">
    <property type="component" value="Unassembled WGS sequence"/>
</dbReference>
<protein>
    <submittedName>
        <fullName evidence="1">Uncharacterized protein</fullName>
    </submittedName>
</protein>
<reference evidence="1 2" key="1">
    <citation type="journal article" date="2023" name="Hortic Res">
        <title>Pangenome of water caltrop reveals structural variations and asymmetric subgenome divergence after allopolyploidization.</title>
        <authorList>
            <person name="Zhang X."/>
            <person name="Chen Y."/>
            <person name="Wang L."/>
            <person name="Yuan Y."/>
            <person name="Fang M."/>
            <person name="Shi L."/>
            <person name="Lu R."/>
            <person name="Comes H.P."/>
            <person name="Ma Y."/>
            <person name="Chen Y."/>
            <person name="Huang G."/>
            <person name="Zhou Y."/>
            <person name="Zheng Z."/>
            <person name="Qiu Y."/>
        </authorList>
    </citation>
    <scope>NUCLEOTIDE SEQUENCE [LARGE SCALE GENOMIC DNA]</scope>
    <source>
        <strain evidence="1">F231</strain>
    </source>
</reference>
<evidence type="ECO:0000313" key="2">
    <source>
        <dbReference type="Proteomes" id="UP001346149"/>
    </source>
</evidence>
<comment type="caution">
    <text evidence="1">The sequence shown here is derived from an EMBL/GenBank/DDBJ whole genome shotgun (WGS) entry which is preliminary data.</text>
</comment>
<gene>
    <name evidence="1" type="ORF">SAY86_003435</name>
</gene>
<proteinExistence type="predicted"/>
<keyword evidence="2" id="KW-1185">Reference proteome</keyword>
<dbReference type="PANTHER" id="PTHR34133:SF8">
    <property type="entry name" value="OS07G0633000 PROTEIN"/>
    <property type="match status" value="1"/>
</dbReference>
<name>A0AAN7N3Y8_TRANT</name>